<dbReference type="GO" id="GO:0015074">
    <property type="term" value="P:DNA integration"/>
    <property type="evidence" value="ECO:0007669"/>
    <property type="project" value="InterPro"/>
</dbReference>
<dbReference type="InterPro" id="IPR002514">
    <property type="entry name" value="Transposase_8"/>
</dbReference>
<accession>A0A5U2F7J6</accession>
<dbReference type="SUPFAM" id="SSF53098">
    <property type="entry name" value="Ribonuclease H-like"/>
    <property type="match status" value="1"/>
</dbReference>
<dbReference type="Gene3D" id="1.10.10.60">
    <property type="entry name" value="Homeodomain-like"/>
    <property type="match status" value="1"/>
</dbReference>
<dbReference type="SUPFAM" id="SSF46689">
    <property type="entry name" value="Homeodomain-like"/>
    <property type="match status" value="1"/>
</dbReference>
<dbReference type="PANTHER" id="PTHR46889">
    <property type="entry name" value="TRANSPOSASE INSF FOR INSERTION SEQUENCE IS3B-RELATED"/>
    <property type="match status" value="1"/>
</dbReference>
<evidence type="ECO:0000256" key="1">
    <source>
        <dbReference type="ARBA" id="ARBA00009964"/>
    </source>
</evidence>
<comment type="caution">
    <text evidence="3">The sequence shown here is derived from an EMBL/GenBank/DDBJ whole genome shotgun (WGS) entry which is preliminary data.</text>
</comment>
<feature type="domain" description="Integrase catalytic" evidence="2">
    <location>
        <begin position="213"/>
        <end position="375"/>
    </location>
</feature>
<dbReference type="GO" id="GO:0003677">
    <property type="term" value="F:DNA binding"/>
    <property type="evidence" value="ECO:0007669"/>
    <property type="project" value="InterPro"/>
</dbReference>
<organism evidence="3">
    <name type="scientific">Salmonella enterica</name>
    <name type="common">Salmonella choleraesuis</name>
    <dbReference type="NCBI Taxonomy" id="28901"/>
    <lineage>
        <taxon>Bacteria</taxon>
        <taxon>Pseudomonadati</taxon>
        <taxon>Pseudomonadota</taxon>
        <taxon>Gammaproteobacteria</taxon>
        <taxon>Enterobacterales</taxon>
        <taxon>Enterobacteriaceae</taxon>
        <taxon>Salmonella</taxon>
    </lineage>
</organism>
<comment type="similarity">
    <text evidence="1">Belongs to the transposase 8 family.</text>
</comment>
<evidence type="ECO:0000259" key="2">
    <source>
        <dbReference type="PROSITE" id="PS50994"/>
    </source>
</evidence>
<dbReference type="InterPro" id="IPR036397">
    <property type="entry name" value="RNaseH_sf"/>
</dbReference>
<dbReference type="Pfam" id="PF01527">
    <property type="entry name" value="HTH_Tnp_1"/>
    <property type="match status" value="1"/>
</dbReference>
<dbReference type="EMBL" id="AAGKHU010000167">
    <property type="protein sequence ID" value="EBP0013853.1"/>
    <property type="molecule type" value="Genomic_DNA"/>
</dbReference>
<dbReference type="GO" id="GO:0006313">
    <property type="term" value="P:DNA transposition"/>
    <property type="evidence" value="ECO:0007669"/>
    <property type="project" value="InterPro"/>
</dbReference>
<evidence type="ECO:0000313" key="3">
    <source>
        <dbReference type="EMBL" id="EBP0013853.1"/>
    </source>
</evidence>
<proteinExistence type="inferred from homology"/>
<dbReference type="PROSITE" id="PS50994">
    <property type="entry name" value="INTEGRASE"/>
    <property type="match status" value="1"/>
</dbReference>
<name>A0A5U2F7J6_SALER</name>
<gene>
    <name evidence="3" type="ORF">HX37_24635</name>
</gene>
<dbReference type="Pfam" id="PF13333">
    <property type="entry name" value="rve_2"/>
    <property type="match status" value="1"/>
</dbReference>
<dbReference type="InterPro" id="IPR025948">
    <property type="entry name" value="HTH-like_dom"/>
</dbReference>
<dbReference type="InterPro" id="IPR050900">
    <property type="entry name" value="Transposase_IS3/IS150/IS904"/>
</dbReference>
<dbReference type="InterPro" id="IPR012337">
    <property type="entry name" value="RNaseH-like_sf"/>
</dbReference>
<dbReference type="InterPro" id="IPR001584">
    <property type="entry name" value="Integrase_cat-core"/>
</dbReference>
<dbReference type="Gene3D" id="3.30.420.10">
    <property type="entry name" value="Ribonuclease H-like superfamily/Ribonuclease H"/>
    <property type="match status" value="1"/>
</dbReference>
<dbReference type="Pfam" id="PF13276">
    <property type="entry name" value="HTH_21"/>
    <property type="match status" value="1"/>
</dbReference>
<sequence length="382" mass="43891">MNQKRRFTPEFKKEAVALVTEQSYTIAKAAASLGLSAKTLHTRVTLARNQNDGVLSDDERAELKRLRKENKELRLEKEIPKKGECLLCEAHVVRYRFILDNADKFTVRRLCRVMHVTVSAWYTWRKKPAEPAEKDMETRARLKALFAASRQGAGSRTLVKKLREEGISTSRWRGGKLMQEEGLVCRQRRAYKVTTKPRPGAEVAPNLLNQNFTPQGPDQVWVQDITYLKTGEGWLYLAAIMDLYSRRIVGWQVDKRMTSTLVCRALMKAYNLRNPSRGLVMHTDRGSQYTGNRFQSMLKSYGLRSSMGDVGACRDNAVMERFRGSLKHEWLLLVPQPTRAHMKQDVATYIRHYNLERNHTANGGISPVRYEQQAEKKVSCLN</sequence>
<dbReference type="AlphaFoldDB" id="A0A5U2F7J6"/>
<dbReference type="GO" id="GO:0004803">
    <property type="term" value="F:transposase activity"/>
    <property type="evidence" value="ECO:0007669"/>
    <property type="project" value="InterPro"/>
</dbReference>
<dbReference type="InterPro" id="IPR009057">
    <property type="entry name" value="Homeodomain-like_sf"/>
</dbReference>
<dbReference type="InterPro" id="IPR048020">
    <property type="entry name" value="Transpos_IS3"/>
</dbReference>
<dbReference type="PANTHER" id="PTHR46889:SF4">
    <property type="entry name" value="TRANSPOSASE INSO FOR INSERTION SEQUENCE ELEMENT IS911B-RELATED"/>
    <property type="match status" value="1"/>
</dbReference>
<reference evidence="3" key="1">
    <citation type="submission" date="2018-07" db="EMBL/GenBank/DDBJ databases">
        <authorList>
            <consortium name="GenomeTrakr network: Whole genome sequencing for foodborne pathogen traceback"/>
        </authorList>
    </citation>
    <scope>NUCLEOTIDE SEQUENCE</scope>
    <source>
        <strain evidence="3">CFSAN018538</strain>
    </source>
</reference>
<dbReference type="NCBIfam" id="NF033516">
    <property type="entry name" value="transpos_IS3"/>
    <property type="match status" value="1"/>
</dbReference>
<dbReference type="Pfam" id="PF00665">
    <property type="entry name" value="rve"/>
    <property type="match status" value="1"/>
</dbReference>
<protein>
    <submittedName>
        <fullName evidence="3">IS3 family transposase</fullName>
    </submittedName>
</protein>